<dbReference type="Pfam" id="PF01430">
    <property type="entry name" value="HSP33"/>
    <property type="match status" value="1"/>
</dbReference>
<dbReference type="SUPFAM" id="SSF118352">
    <property type="entry name" value="HSP33 redox switch-like"/>
    <property type="match status" value="1"/>
</dbReference>
<proteinExistence type="predicted"/>
<dbReference type="AlphaFoldDB" id="A0A0T6DQ29"/>
<dbReference type="GO" id="GO:0005737">
    <property type="term" value="C:cytoplasm"/>
    <property type="evidence" value="ECO:0007669"/>
    <property type="project" value="InterPro"/>
</dbReference>
<dbReference type="PIRSF" id="PIRSF005261">
    <property type="entry name" value="Heat_shock_Hsp33"/>
    <property type="match status" value="1"/>
</dbReference>
<keyword evidence="2" id="KW-0862">Zinc</keyword>
<evidence type="ECO:0000313" key="8">
    <source>
        <dbReference type="Proteomes" id="UP000051202"/>
    </source>
</evidence>
<dbReference type="CDD" id="cd00498">
    <property type="entry name" value="Hsp33"/>
    <property type="match status" value="1"/>
</dbReference>
<name>A0A0T6DQ29_9GAMM</name>
<dbReference type="InterPro" id="IPR000397">
    <property type="entry name" value="Heat_shock_Hsp33"/>
</dbReference>
<evidence type="ECO:0000256" key="2">
    <source>
        <dbReference type="ARBA" id="ARBA00022833"/>
    </source>
</evidence>
<dbReference type="Gene3D" id="3.55.30.10">
    <property type="entry name" value="Hsp33 domain"/>
    <property type="match status" value="1"/>
</dbReference>
<dbReference type="Gene3D" id="3.90.1280.10">
    <property type="entry name" value="HSP33 redox switch-like"/>
    <property type="match status" value="1"/>
</dbReference>
<dbReference type="SUPFAM" id="SSF64397">
    <property type="entry name" value="Hsp33 domain"/>
    <property type="match status" value="1"/>
</dbReference>
<evidence type="ECO:0000313" key="7">
    <source>
        <dbReference type="EMBL" id="KRU22069.1"/>
    </source>
</evidence>
<dbReference type="GO" id="GO:0042026">
    <property type="term" value="P:protein refolding"/>
    <property type="evidence" value="ECO:0007669"/>
    <property type="project" value="TreeGrafter"/>
</dbReference>
<reference evidence="7 8" key="1">
    <citation type="submission" date="2015-11" db="EMBL/GenBank/DDBJ databases">
        <title>Permanent draft genome of Psychrobacter piscatorii LQ58.</title>
        <authorList>
            <person name="Zhou M."/>
            <person name="Dong B."/>
            <person name="Liu Q."/>
        </authorList>
    </citation>
    <scope>NUCLEOTIDE SEQUENCE [LARGE SCALE GENOMIC DNA]</scope>
    <source>
        <strain evidence="7 8">LQ58</strain>
    </source>
</reference>
<evidence type="ECO:0000256" key="6">
    <source>
        <dbReference type="SAM" id="MobiDB-lite"/>
    </source>
</evidence>
<dbReference type="PANTHER" id="PTHR30111">
    <property type="entry name" value="33 KDA CHAPERONIN"/>
    <property type="match status" value="1"/>
</dbReference>
<accession>A0A0T6DQ29</accession>
<evidence type="ECO:0000256" key="1">
    <source>
        <dbReference type="ARBA" id="ARBA00022490"/>
    </source>
</evidence>
<keyword evidence="5" id="KW-0676">Redox-active center</keyword>
<keyword evidence="1" id="KW-0963">Cytoplasm</keyword>
<dbReference type="InterPro" id="IPR016154">
    <property type="entry name" value="Heat_shock_Hsp33_C"/>
</dbReference>
<keyword evidence="4" id="KW-0143">Chaperone</keyword>
<protein>
    <submittedName>
        <fullName evidence="7">Heat-shock protein Hsp33</fullName>
    </submittedName>
</protein>
<feature type="compositionally biased region" description="Polar residues" evidence="6">
    <location>
        <begin position="1"/>
        <end position="18"/>
    </location>
</feature>
<dbReference type="InterPro" id="IPR023212">
    <property type="entry name" value="Hsp33_helix_hairpin_bin_dom_sf"/>
</dbReference>
<organism evidence="7 8">
    <name type="scientific">Psychrobacter piscatorii</name>
    <dbReference type="NCBI Taxonomy" id="554343"/>
    <lineage>
        <taxon>Bacteria</taxon>
        <taxon>Pseudomonadati</taxon>
        <taxon>Pseudomonadota</taxon>
        <taxon>Gammaproteobacteria</taxon>
        <taxon>Moraxellales</taxon>
        <taxon>Moraxellaceae</taxon>
        <taxon>Psychrobacter</taxon>
    </lineage>
</organism>
<dbReference type="GO" id="GO:0044183">
    <property type="term" value="F:protein folding chaperone"/>
    <property type="evidence" value="ECO:0007669"/>
    <property type="project" value="TreeGrafter"/>
</dbReference>
<evidence type="ECO:0000256" key="4">
    <source>
        <dbReference type="ARBA" id="ARBA00023186"/>
    </source>
</evidence>
<dbReference type="GO" id="GO:0051082">
    <property type="term" value="F:unfolded protein binding"/>
    <property type="evidence" value="ECO:0007669"/>
    <property type="project" value="InterPro"/>
</dbReference>
<dbReference type="Proteomes" id="UP000051202">
    <property type="component" value="Unassembled WGS sequence"/>
</dbReference>
<evidence type="ECO:0000256" key="5">
    <source>
        <dbReference type="ARBA" id="ARBA00023284"/>
    </source>
</evidence>
<dbReference type="RefSeq" id="WP_058025173.1">
    <property type="nucleotide sequence ID" value="NZ_LNDJ01000082.1"/>
</dbReference>
<evidence type="ECO:0000256" key="3">
    <source>
        <dbReference type="ARBA" id="ARBA00023157"/>
    </source>
</evidence>
<keyword evidence="8" id="KW-1185">Reference proteome</keyword>
<comment type="caution">
    <text evidence="7">The sequence shown here is derived from an EMBL/GenBank/DDBJ whole genome shotgun (WGS) entry which is preliminary data.</text>
</comment>
<sequence>MTQDTQVPNTDSQTAGTHSDNDIRQRFFIEDSPVRGDVVRLSRSYASTIAQKPYPEAIKRLLGEMLTAASLLISTVKINGRLSIQLQSSDSDSLLNWAMAECDQDGIIRALASWKGETDEQVQAWDNMIHAKDAFAELGAMGQGVLFINIHPEGGESYQGIVERSHDNLADCLAHYQKQSAQIPTLINLASDGLQAGGILVQMLPRTAEETSEVEQNQDAGIDDDLWTRLSVLTRTVKAEELTTLDANEILYRLYHEENVVAPEPAPLAFGCTCSREKCEMAIEQIGEAEALDIVEEQGGTFEMDCGFCGEVYKFNKDDVAAVFAE</sequence>
<gene>
    <name evidence="7" type="ORF">AS194_10070</name>
</gene>
<dbReference type="STRING" id="554343.AS194_10070"/>
<keyword evidence="3" id="KW-1015">Disulfide bond</keyword>
<dbReference type="InterPro" id="IPR016153">
    <property type="entry name" value="Heat_shock_Hsp33_N"/>
</dbReference>
<dbReference type="Gene3D" id="1.10.287.480">
    <property type="entry name" value="helix hairpin bin"/>
    <property type="match status" value="1"/>
</dbReference>
<dbReference type="EMBL" id="LNDJ01000082">
    <property type="protein sequence ID" value="KRU22069.1"/>
    <property type="molecule type" value="Genomic_DNA"/>
</dbReference>
<feature type="region of interest" description="Disordered" evidence="6">
    <location>
        <begin position="1"/>
        <end position="22"/>
    </location>
</feature>
<dbReference type="PANTHER" id="PTHR30111:SF1">
    <property type="entry name" value="33 KDA CHAPERONIN"/>
    <property type="match status" value="1"/>
</dbReference>